<gene>
    <name evidence="1" type="ORF">PGIGA_G00229200</name>
</gene>
<sequence length="77" mass="8926">MISCCFSDLILIQRWKEVQVCEVPAPGYSIRSRFGPLTLDPSVCLYLVIDWINSDESYPQVCLYYRVTQGRKRAMTC</sequence>
<proteinExistence type="predicted"/>
<reference evidence="1 2" key="1">
    <citation type="journal article" date="2022" name="bioRxiv">
        <title>An ancient truncated duplication of the anti-Mullerian hormone receptor type 2 gene is a potential conserved master sex determinant in the Pangasiidae catfish family.</title>
        <authorList>
            <person name="Wen M."/>
            <person name="Pan Q."/>
            <person name="Jouanno E."/>
            <person name="Montfort J."/>
            <person name="Zahm M."/>
            <person name="Cabau C."/>
            <person name="Klopp C."/>
            <person name="Iampietro C."/>
            <person name="Roques C."/>
            <person name="Bouchez O."/>
            <person name="Castinel A."/>
            <person name="Donnadieu C."/>
            <person name="Parrinello H."/>
            <person name="Poncet C."/>
            <person name="Belmonte E."/>
            <person name="Gautier V."/>
            <person name="Avarre J.-C."/>
            <person name="Dugue R."/>
            <person name="Gustiano R."/>
            <person name="Ha T.T.T."/>
            <person name="Campet M."/>
            <person name="Sriphairoj K."/>
            <person name="Ribolli J."/>
            <person name="de Almeida F.L."/>
            <person name="Desvignes T."/>
            <person name="Postlethwait J.H."/>
            <person name="Bucao C.F."/>
            <person name="Robinson-Rechavi M."/>
            <person name="Bobe J."/>
            <person name="Herpin A."/>
            <person name="Guiguen Y."/>
        </authorList>
    </citation>
    <scope>NUCLEOTIDE SEQUENCE [LARGE SCALE GENOMIC DNA]</scope>
    <source>
        <strain evidence="1">YG-Dec2019</strain>
    </source>
</reference>
<comment type="caution">
    <text evidence="1">The sequence shown here is derived from an EMBL/GenBank/DDBJ whole genome shotgun (WGS) entry which is preliminary data.</text>
</comment>
<evidence type="ECO:0000313" key="1">
    <source>
        <dbReference type="EMBL" id="MCI4379516.1"/>
    </source>
</evidence>
<dbReference type="Proteomes" id="UP000829447">
    <property type="component" value="Linkage Group LG6"/>
</dbReference>
<accession>A0ACC5WKW4</accession>
<name>A0ACC5WKW4_PANGG</name>
<organism evidence="1 2">
    <name type="scientific">Pangasianodon gigas</name>
    <name type="common">Mekong giant catfish</name>
    <name type="synonym">Pangasius gigas</name>
    <dbReference type="NCBI Taxonomy" id="30993"/>
    <lineage>
        <taxon>Eukaryota</taxon>
        <taxon>Metazoa</taxon>
        <taxon>Chordata</taxon>
        <taxon>Craniata</taxon>
        <taxon>Vertebrata</taxon>
        <taxon>Euteleostomi</taxon>
        <taxon>Actinopterygii</taxon>
        <taxon>Neopterygii</taxon>
        <taxon>Teleostei</taxon>
        <taxon>Ostariophysi</taxon>
        <taxon>Siluriformes</taxon>
        <taxon>Pangasiidae</taxon>
        <taxon>Pangasianodon</taxon>
    </lineage>
</organism>
<dbReference type="EMBL" id="CM040459">
    <property type="protein sequence ID" value="MCI4379516.1"/>
    <property type="molecule type" value="Genomic_DNA"/>
</dbReference>
<protein>
    <submittedName>
        <fullName evidence="1">Uncharacterized protein</fullName>
    </submittedName>
</protein>
<keyword evidence="2" id="KW-1185">Reference proteome</keyword>
<evidence type="ECO:0000313" key="2">
    <source>
        <dbReference type="Proteomes" id="UP000829447"/>
    </source>
</evidence>